<organism evidence="8 9">
    <name type="scientific">Methyloceanibacter caenitepidi</name>
    <dbReference type="NCBI Taxonomy" id="1384459"/>
    <lineage>
        <taxon>Bacteria</taxon>
        <taxon>Pseudomonadati</taxon>
        <taxon>Pseudomonadota</taxon>
        <taxon>Alphaproteobacteria</taxon>
        <taxon>Hyphomicrobiales</taxon>
        <taxon>Hyphomicrobiaceae</taxon>
        <taxon>Methyloceanibacter</taxon>
    </lineage>
</organism>
<evidence type="ECO:0000256" key="1">
    <source>
        <dbReference type="ARBA" id="ARBA00004141"/>
    </source>
</evidence>
<dbReference type="Pfam" id="PF07690">
    <property type="entry name" value="MFS_1"/>
    <property type="match status" value="1"/>
</dbReference>
<feature type="transmembrane region" description="Helical" evidence="6">
    <location>
        <begin position="311"/>
        <end position="332"/>
    </location>
</feature>
<reference evidence="8 9" key="1">
    <citation type="submission" date="2014-09" db="EMBL/GenBank/DDBJ databases">
        <title>Genome sequencing of Methyloceanibacter caenitepidi Gela4.</title>
        <authorList>
            <person name="Takeuchi M."/>
            <person name="Susumu S."/>
            <person name="Kamagata Y."/>
            <person name="Oshima K."/>
            <person name="Hattori M."/>
            <person name="Iwasaki W."/>
        </authorList>
    </citation>
    <scope>NUCLEOTIDE SEQUENCE [LARGE SCALE GENOMIC DNA]</scope>
    <source>
        <strain evidence="8 9">Gela4</strain>
    </source>
</reference>
<feature type="transmembrane region" description="Helical" evidence="6">
    <location>
        <begin position="41"/>
        <end position="58"/>
    </location>
</feature>
<evidence type="ECO:0000256" key="4">
    <source>
        <dbReference type="ARBA" id="ARBA00022989"/>
    </source>
</evidence>
<evidence type="ECO:0000256" key="2">
    <source>
        <dbReference type="ARBA" id="ARBA00022448"/>
    </source>
</evidence>
<keyword evidence="4 6" id="KW-1133">Transmembrane helix</keyword>
<evidence type="ECO:0000256" key="3">
    <source>
        <dbReference type="ARBA" id="ARBA00022692"/>
    </source>
</evidence>
<feature type="transmembrane region" description="Helical" evidence="6">
    <location>
        <begin position="438"/>
        <end position="459"/>
    </location>
</feature>
<dbReference type="PROSITE" id="PS50850">
    <property type="entry name" value="MFS"/>
    <property type="match status" value="1"/>
</dbReference>
<dbReference type="RefSeq" id="WP_045365680.1">
    <property type="nucleotide sequence ID" value="NZ_AP014648.1"/>
</dbReference>
<dbReference type="Proteomes" id="UP000031643">
    <property type="component" value="Chromosome"/>
</dbReference>
<comment type="subcellular location">
    <subcellularLocation>
        <location evidence="1">Membrane</location>
        <topology evidence="1">Multi-pass membrane protein</topology>
    </subcellularLocation>
</comment>
<proteinExistence type="predicted"/>
<dbReference type="InterPro" id="IPR011701">
    <property type="entry name" value="MFS"/>
</dbReference>
<dbReference type="GO" id="GO:0016020">
    <property type="term" value="C:membrane"/>
    <property type="evidence" value="ECO:0007669"/>
    <property type="project" value="UniProtKB-SubCell"/>
</dbReference>
<dbReference type="PANTHER" id="PTHR23505">
    <property type="entry name" value="SPINSTER"/>
    <property type="match status" value="1"/>
</dbReference>
<feature type="transmembrane region" description="Helical" evidence="6">
    <location>
        <begin position="377"/>
        <end position="397"/>
    </location>
</feature>
<dbReference type="STRING" id="1384459.GL4_1272"/>
<keyword evidence="3 6" id="KW-0812">Transmembrane</keyword>
<evidence type="ECO:0000256" key="6">
    <source>
        <dbReference type="SAM" id="Phobius"/>
    </source>
</evidence>
<dbReference type="KEGG" id="mcg:GL4_1272"/>
<feature type="transmembrane region" description="Helical" evidence="6">
    <location>
        <begin position="97"/>
        <end position="117"/>
    </location>
</feature>
<dbReference type="InterPro" id="IPR044770">
    <property type="entry name" value="MFS_spinster-like"/>
</dbReference>
<gene>
    <name evidence="8" type="ORF">GL4_1272</name>
</gene>
<sequence length="523" mass="54636">MYALSAFVLVNVFAFVDRQILAVLAEDIKADLGLSDAELGFIFGTAISVFYVIFSIPLARLADVWTRKNVLAGCVAAWSAMIFLTGCARSFVSFAVFRAGVGVGEAGCWPALMSLIADYFSPRLRSTAMSIAAAGVPIGGGLGLLLGGYVLDAWHGLYPDPANAPLGLKGWQVAFFVVAVPGPFLALWLWSLREPQRGQNEGLVEAVPSGAQPRPFVATITELAATLPVLSLVPMSRHAGAARRIILNLAIAFALAGGAAGLIAVTGSPAQWIAVAVGVYCVATWLQNLALRDPAAFAMIVKCRTLTFANLGVAAYVFVIAGIAGWFVPFMIRAYDATAAEAGAIVGVILAACGLFGNVLGGALADILERRTDRAKIYVMLLSLALAAPAIVTMLHAQSKMEAYSLFGIFYFAATLWYGIGPALANSLVTPRVRGISTAFYLIVFTLLGAAIGPYTMGFVSDSYAASGVDAGEALRKGILLGSVMLVPAGILLSLAAVFLPADQAALLDRASGFGPRQARVAC</sequence>
<evidence type="ECO:0000313" key="9">
    <source>
        <dbReference type="Proteomes" id="UP000031643"/>
    </source>
</evidence>
<protein>
    <recommendedName>
        <fullName evidence="7">Major facilitator superfamily (MFS) profile domain-containing protein</fullName>
    </recommendedName>
</protein>
<evidence type="ECO:0000313" key="8">
    <source>
        <dbReference type="EMBL" id="BAQ16730.1"/>
    </source>
</evidence>
<accession>A0A0A8K1D2</accession>
<feature type="transmembrane region" description="Helical" evidence="6">
    <location>
        <begin position="171"/>
        <end position="190"/>
    </location>
</feature>
<keyword evidence="2" id="KW-0813">Transport</keyword>
<feature type="transmembrane region" description="Helical" evidence="6">
    <location>
        <begin position="479"/>
        <end position="500"/>
    </location>
</feature>
<feature type="transmembrane region" description="Helical" evidence="6">
    <location>
        <begin position="403"/>
        <end position="426"/>
    </location>
</feature>
<feature type="transmembrane region" description="Helical" evidence="6">
    <location>
        <begin position="70"/>
        <end position="91"/>
    </location>
</feature>
<dbReference type="AlphaFoldDB" id="A0A0A8K1D2"/>
<dbReference type="SUPFAM" id="SSF103473">
    <property type="entry name" value="MFS general substrate transporter"/>
    <property type="match status" value="1"/>
</dbReference>
<evidence type="ECO:0000259" key="7">
    <source>
        <dbReference type="PROSITE" id="PS50850"/>
    </source>
</evidence>
<feature type="transmembrane region" description="Helical" evidence="6">
    <location>
        <begin position="129"/>
        <end position="151"/>
    </location>
</feature>
<dbReference type="InterPro" id="IPR036259">
    <property type="entry name" value="MFS_trans_sf"/>
</dbReference>
<dbReference type="InterPro" id="IPR020846">
    <property type="entry name" value="MFS_dom"/>
</dbReference>
<feature type="transmembrane region" description="Helical" evidence="6">
    <location>
        <begin position="344"/>
        <end position="365"/>
    </location>
</feature>
<dbReference type="PANTHER" id="PTHR23505:SF79">
    <property type="entry name" value="PROTEIN SPINSTER"/>
    <property type="match status" value="1"/>
</dbReference>
<dbReference type="HOGENOM" id="CLU_001265_5_12_5"/>
<feature type="domain" description="Major facilitator superfamily (MFS) profile" evidence="7">
    <location>
        <begin position="3"/>
        <end position="506"/>
    </location>
</feature>
<dbReference type="EMBL" id="AP014648">
    <property type="protein sequence ID" value="BAQ16730.1"/>
    <property type="molecule type" value="Genomic_DNA"/>
</dbReference>
<dbReference type="Gene3D" id="1.20.1250.20">
    <property type="entry name" value="MFS general substrate transporter like domains"/>
    <property type="match status" value="2"/>
</dbReference>
<keyword evidence="9" id="KW-1185">Reference proteome</keyword>
<evidence type="ECO:0000256" key="5">
    <source>
        <dbReference type="ARBA" id="ARBA00023136"/>
    </source>
</evidence>
<feature type="transmembrane region" description="Helical" evidence="6">
    <location>
        <begin position="272"/>
        <end position="291"/>
    </location>
</feature>
<dbReference type="GO" id="GO:0022857">
    <property type="term" value="F:transmembrane transporter activity"/>
    <property type="evidence" value="ECO:0007669"/>
    <property type="project" value="InterPro"/>
</dbReference>
<feature type="transmembrane region" description="Helical" evidence="6">
    <location>
        <begin position="245"/>
        <end position="266"/>
    </location>
</feature>
<keyword evidence="5 6" id="KW-0472">Membrane</keyword>
<name>A0A0A8K1D2_9HYPH</name>